<accession>A0AA46TF34</accession>
<feature type="transmembrane region" description="Helical" evidence="1">
    <location>
        <begin position="163"/>
        <end position="183"/>
    </location>
</feature>
<keyword evidence="3" id="KW-1185">Reference proteome</keyword>
<dbReference type="RefSeq" id="WP_271632003.1">
    <property type="nucleotide sequence ID" value="NZ_CP094970.1"/>
</dbReference>
<dbReference type="EMBL" id="CP094970">
    <property type="protein sequence ID" value="UYM03398.1"/>
    <property type="molecule type" value="Genomic_DNA"/>
</dbReference>
<feature type="transmembrane region" description="Helical" evidence="1">
    <location>
        <begin position="102"/>
        <end position="123"/>
    </location>
</feature>
<dbReference type="Proteomes" id="UP001164390">
    <property type="component" value="Chromosome"/>
</dbReference>
<feature type="transmembrane region" description="Helical" evidence="1">
    <location>
        <begin position="130"/>
        <end position="151"/>
    </location>
</feature>
<feature type="transmembrane region" description="Helical" evidence="1">
    <location>
        <begin position="15"/>
        <end position="33"/>
    </location>
</feature>
<gene>
    <name evidence="2" type="ORF">L0C25_12610</name>
</gene>
<feature type="transmembrane region" description="Helical" evidence="1">
    <location>
        <begin position="72"/>
        <end position="96"/>
    </location>
</feature>
<keyword evidence="1" id="KW-0472">Membrane</keyword>
<keyword evidence="1" id="KW-0812">Transmembrane</keyword>
<evidence type="ECO:0000313" key="2">
    <source>
        <dbReference type="EMBL" id="UYM03398.1"/>
    </source>
</evidence>
<evidence type="ECO:0000313" key="3">
    <source>
        <dbReference type="Proteomes" id="UP001164390"/>
    </source>
</evidence>
<sequence>MESQTGAAVRAARRLWLWPIAILLGFPIGGGVADLTVDGVDSVGAALIAGVIAGVIIGAAEWFALRRWVSWLWLPATSAGMAVGLASGAALVDYGIGRGDLAIMGAVTGLGVGVLQMMALTLSGHPISGAIAWAVANPPAWALGWFVSSYVISRNIDERFPNFGASGALVFGLLTWLLLAVLLSRSSAGRSESGTASR</sequence>
<reference evidence="2" key="1">
    <citation type="submission" date="2022-01" db="EMBL/GenBank/DDBJ databases">
        <title>Nocardioidaceae gen. sp. A5X3R13.</title>
        <authorList>
            <person name="Lopez Marin M.A."/>
            <person name="Uhlik O."/>
        </authorList>
    </citation>
    <scope>NUCLEOTIDE SEQUENCE</scope>
    <source>
        <strain evidence="2">A5X3R13</strain>
    </source>
</reference>
<dbReference type="KEGG" id="sgrg:L0C25_12610"/>
<feature type="transmembrane region" description="Helical" evidence="1">
    <location>
        <begin position="45"/>
        <end position="65"/>
    </location>
</feature>
<name>A0AA46TF34_9ACTN</name>
<organism evidence="2 3">
    <name type="scientific">Solicola gregarius</name>
    <dbReference type="NCBI Taxonomy" id="2908642"/>
    <lineage>
        <taxon>Bacteria</taxon>
        <taxon>Bacillati</taxon>
        <taxon>Actinomycetota</taxon>
        <taxon>Actinomycetes</taxon>
        <taxon>Propionibacteriales</taxon>
        <taxon>Nocardioidaceae</taxon>
        <taxon>Solicola</taxon>
    </lineage>
</organism>
<proteinExistence type="predicted"/>
<protein>
    <submittedName>
        <fullName evidence="2">Uncharacterized protein</fullName>
    </submittedName>
</protein>
<dbReference type="AlphaFoldDB" id="A0AA46TF34"/>
<evidence type="ECO:0000256" key="1">
    <source>
        <dbReference type="SAM" id="Phobius"/>
    </source>
</evidence>
<keyword evidence="1" id="KW-1133">Transmembrane helix</keyword>